<dbReference type="EMBL" id="JBHRTS010000002">
    <property type="protein sequence ID" value="MFC3193550.1"/>
    <property type="molecule type" value="Genomic_DNA"/>
</dbReference>
<evidence type="ECO:0000313" key="4">
    <source>
        <dbReference type="Proteomes" id="UP001595533"/>
    </source>
</evidence>
<comment type="caution">
    <text evidence="3">The sequence shown here is derived from an EMBL/GenBank/DDBJ whole genome shotgun (WGS) entry which is preliminary data.</text>
</comment>
<keyword evidence="4" id="KW-1185">Reference proteome</keyword>
<dbReference type="Pfam" id="PF14341">
    <property type="entry name" value="PilX_N"/>
    <property type="match status" value="1"/>
</dbReference>
<keyword evidence="1" id="KW-0472">Membrane</keyword>
<gene>
    <name evidence="3" type="ORF">ACFODZ_04750</name>
</gene>
<feature type="transmembrane region" description="Helical" evidence="1">
    <location>
        <begin position="18"/>
        <end position="38"/>
    </location>
</feature>
<organism evidence="3 4">
    <name type="scientific">Marinicella sediminis</name>
    <dbReference type="NCBI Taxonomy" id="1792834"/>
    <lineage>
        <taxon>Bacteria</taxon>
        <taxon>Pseudomonadati</taxon>
        <taxon>Pseudomonadota</taxon>
        <taxon>Gammaproteobacteria</taxon>
        <taxon>Lysobacterales</taxon>
        <taxon>Marinicellaceae</taxon>
        <taxon>Marinicella</taxon>
    </lineage>
</organism>
<evidence type="ECO:0000313" key="3">
    <source>
        <dbReference type="EMBL" id="MFC3193550.1"/>
    </source>
</evidence>
<keyword evidence="1" id="KW-1133">Transmembrane helix</keyword>
<keyword evidence="1" id="KW-0812">Transmembrane</keyword>
<protein>
    <submittedName>
        <fullName evidence="3">PilX N-terminal domain-containing pilus assembly protein</fullName>
    </submittedName>
</protein>
<dbReference type="InterPro" id="IPR025746">
    <property type="entry name" value="PilX_N_dom"/>
</dbReference>
<evidence type="ECO:0000259" key="2">
    <source>
        <dbReference type="Pfam" id="PF14341"/>
    </source>
</evidence>
<proteinExistence type="predicted"/>
<dbReference type="RefSeq" id="WP_077410444.1">
    <property type="nucleotide sequence ID" value="NZ_JBHRTS010000002.1"/>
</dbReference>
<reference evidence="4" key="1">
    <citation type="journal article" date="2019" name="Int. J. Syst. Evol. Microbiol.">
        <title>The Global Catalogue of Microorganisms (GCM) 10K type strain sequencing project: providing services to taxonomists for standard genome sequencing and annotation.</title>
        <authorList>
            <consortium name="The Broad Institute Genomics Platform"/>
            <consortium name="The Broad Institute Genome Sequencing Center for Infectious Disease"/>
            <person name="Wu L."/>
            <person name="Ma J."/>
        </authorList>
    </citation>
    <scope>NUCLEOTIDE SEQUENCE [LARGE SCALE GENOMIC DNA]</scope>
    <source>
        <strain evidence="4">KCTC 42953</strain>
    </source>
</reference>
<evidence type="ECO:0000256" key="1">
    <source>
        <dbReference type="SAM" id="Phobius"/>
    </source>
</evidence>
<name>A0ABV7J5Y8_9GAMM</name>
<feature type="domain" description="Type 4 fimbrial biogenesis protein PilX N-terminal" evidence="2">
    <location>
        <begin position="16"/>
        <end position="65"/>
    </location>
</feature>
<dbReference type="Proteomes" id="UP001595533">
    <property type="component" value="Unassembled WGS sequence"/>
</dbReference>
<accession>A0ABV7J5Y8</accession>
<sequence length="213" mass="22478">MNRHVNQNMKQHAKQQGAALAVGLILLLIITLMGYTGMKGTMLQEKMAAGLHNRSLANAGANSALRAGEDFLYNLVESTNGVIPEGTPDGVLQGIYSRLGGDQEPTDPLNPIVVDFKKRNWSHPAGVDHAFDFTAVNNNGALYETPEYIIEEIAGITGALDNSQAWGETGGSGSAGSNLRNYLITGKSMSGDGKTISLVQSTFTVVPSSAATN</sequence>